<dbReference type="NCBIfam" id="TIGR00277">
    <property type="entry name" value="HDIG"/>
    <property type="match status" value="1"/>
</dbReference>
<dbReference type="Proteomes" id="UP001329915">
    <property type="component" value="Chromosome"/>
</dbReference>
<keyword evidence="4" id="KW-1185">Reference proteome</keyword>
<dbReference type="InterPro" id="IPR003607">
    <property type="entry name" value="HD/PDEase_dom"/>
</dbReference>
<gene>
    <name evidence="3" type="ORF">MFMK1_000985</name>
</gene>
<dbReference type="InterPro" id="IPR006674">
    <property type="entry name" value="HD_domain"/>
</dbReference>
<dbReference type="RefSeq" id="WP_366924045.1">
    <property type="nucleotide sequence ID" value="NZ_CP121694.1"/>
</dbReference>
<proteinExistence type="predicted"/>
<dbReference type="KEGG" id="dbc:MFMK1_000985"/>
<dbReference type="InterPro" id="IPR006675">
    <property type="entry name" value="HDIG_dom"/>
</dbReference>
<dbReference type="PANTHER" id="PTHR43155:SF2">
    <property type="entry name" value="CYCLIC DI-GMP PHOSPHODIESTERASE PA4108"/>
    <property type="match status" value="1"/>
</dbReference>
<dbReference type="Pfam" id="PF13487">
    <property type="entry name" value="HD_5"/>
    <property type="match status" value="1"/>
</dbReference>
<dbReference type="CDD" id="cd00077">
    <property type="entry name" value="HDc"/>
    <property type="match status" value="1"/>
</dbReference>
<reference evidence="3 4" key="1">
    <citation type="submission" date="2023-04" db="EMBL/GenBank/DDBJ databases">
        <authorList>
            <person name="Hsu D."/>
        </authorList>
    </citation>
    <scope>NUCLEOTIDE SEQUENCE [LARGE SCALE GENOMIC DNA]</scope>
    <source>
        <strain evidence="3 4">MK1</strain>
    </source>
</reference>
<evidence type="ECO:0000259" key="2">
    <source>
        <dbReference type="PROSITE" id="PS51832"/>
    </source>
</evidence>
<protein>
    <submittedName>
        <fullName evidence="3">HD domain-containing protein</fullName>
    </submittedName>
</protein>
<dbReference type="SUPFAM" id="SSF109604">
    <property type="entry name" value="HD-domain/PDEase-like"/>
    <property type="match status" value="1"/>
</dbReference>
<evidence type="ECO:0000313" key="4">
    <source>
        <dbReference type="Proteomes" id="UP001329915"/>
    </source>
</evidence>
<feature type="domain" description="HD" evidence="1">
    <location>
        <begin position="65"/>
        <end position="186"/>
    </location>
</feature>
<dbReference type="InterPro" id="IPR037522">
    <property type="entry name" value="HD_GYP_dom"/>
</dbReference>
<accession>A0AAU0UK88</accession>
<dbReference type="AlphaFoldDB" id="A0AAU0UK88"/>
<evidence type="ECO:0000313" key="3">
    <source>
        <dbReference type="EMBL" id="WRO21189.1"/>
    </source>
</evidence>
<dbReference type="PROSITE" id="PS51832">
    <property type="entry name" value="HD_GYP"/>
    <property type="match status" value="1"/>
</dbReference>
<dbReference type="SMART" id="SM00471">
    <property type="entry name" value="HDc"/>
    <property type="match status" value="1"/>
</dbReference>
<dbReference type="EMBL" id="CP121694">
    <property type="protein sequence ID" value="WRO21189.1"/>
    <property type="molecule type" value="Genomic_DNA"/>
</dbReference>
<dbReference type="Gene3D" id="1.10.3210.10">
    <property type="entry name" value="Hypothetical protein af1432"/>
    <property type="match status" value="1"/>
</dbReference>
<organism evidence="3 4">
    <name type="scientific">Metallumcola ferriviriculae</name>
    <dbReference type="NCBI Taxonomy" id="3039180"/>
    <lineage>
        <taxon>Bacteria</taxon>
        <taxon>Bacillati</taxon>
        <taxon>Bacillota</taxon>
        <taxon>Clostridia</taxon>
        <taxon>Neomoorellales</taxon>
        <taxon>Desulfitibacteraceae</taxon>
        <taxon>Metallumcola</taxon>
    </lineage>
</organism>
<evidence type="ECO:0000259" key="1">
    <source>
        <dbReference type="PROSITE" id="PS51831"/>
    </source>
</evidence>
<feature type="domain" description="HD-GYP" evidence="2">
    <location>
        <begin position="43"/>
        <end position="237"/>
    </location>
</feature>
<name>A0AAU0UK88_9FIRM</name>
<sequence>MAAELPKGASILIPVLRQQAFPVPDLFYVLNKLKINEVKEAEFDETAVKSIVTLIEKINKYHFLTFQHSLNVSLLSYLLAAKLKLSHNELVKITLGALLHDIGKIYTPTAILDKPSKLTHTEWELVKLHPKNGMLALTKYPWASNILPIVGQHHEKMDGTGYYGMNRDQISLGAKIISIADAFDAMISARPYQKKRSLKDCFNELKNNSNIQFDSYLVNKFIEIICMEKPFKKYSHH</sequence>
<dbReference type="PROSITE" id="PS51831">
    <property type="entry name" value="HD"/>
    <property type="match status" value="1"/>
</dbReference>
<dbReference type="PANTHER" id="PTHR43155">
    <property type="entry name" value="CYCLIC DI-GMP PHOSPHODIESTERASE PA4108-RELATED"/>
    <property type="match status" value="1"/>
</dbReference>